<evidence type="ECO:0000313" key="11">
    <source>
        <dbReference type="EMBL" id="CAH1851141.1"/>
    </source>
</evidence>
<dbReference type="Pfam" id="PF02699">
    <property type="entry name" value="YajC"/>
    <property type="match status" value="1"/>
</dbReference>
<proteinExistence type="inferred from homology"/>
<dbReference type="SMART" id="SM01323">
    <property type="entry name" value="YajC"/>
    <property type="match status" value="1"/>
</dbReference>
<dbReference type="InterPro" id="IPR003849">
    <property type="entry name" value="Preprotein_translocase_YajC"/>
</dbReference>
<comment type="caution">
    <text evidence="11">The sequence shown here is derived from an EMBL/GenBank/DDBJ whole genome shotgun (WGS) entry which is preliminary data.</text>
</comment>
<evidence type="ECO:0000256" key="3">
    <source>
        <dbReference type="ARBA" id="ARBA00022448"/>
    </source>
</evidence>
<gene>
    <name evidence="11" type="ORF">LMG032447_00276</name>
</gene>
<keyword evidence="9" id="KW-0472">Membrane</keyword>
<organism evidence="11 12">
    <name type="scientific">Convivina praedatoris</name>
    <dbReference type="NCBI Taxonomy" id="2880963"/>
    <lineage>
        <taxon>Bacteria</taxon>
        <taxon>Bacillati</taxon>
        <taxon>Bacillota</taxon>
        <taxon>Bacilli</taxon>
        <taxon>Lactobacillales</taxon>
        <taxon>Lactobacillaceae</taxon>
        <taxon>Convivina</taxon>
    </lineage>
</organism>
<dbReference type="PANTHER" id="PTHR33909">
    <property type="entry name" value="SEC TRANSLOCON ACCESSORY COMPLEX SUBUNIT YAJC"/>
    <property type="match status" value="1"/>
</dbReference>
<keyword evidence="12" id="KW-1185">Reference proteome</keyword>
<protein>
    <recommendedName>
        <fullName evidence="13">Preprotein translocase subunit YajC</fullName>
    </recommendedName>
</protein>
<dbReference type="RefSeq" id="WP_248705732.1">
    <property type="nucleotide sequence ID" value="NZ_CAKOET010000001.1"/>
</dbReference>
<evidence type="ECO:0000256" key="8">
    <source>
        <dbReference type="ARBA" id="ARBA00023010"/>
    </source>
</evidence>
<keyword evidence="6" id="KW-0653">Protein transport</keyword>
<evidence type="ECO:0000313" key="12">
    <source>
        <dbReference type="Proteomes" id="UP000838102"/>
    </source>
</evidence>
<keyword evidence="5" id="KW-0812">Transmembrane</keyword>
<dbReference type="Proteomes" id="UP000838102">
    <property type="component" value="Unassembled WGS sequence"/>
</dbReference>
<feature type="region of interest" description="Disordered" evidence="10">
    <location>
        <begin position="87"/>
        <end position="122"/>
    </location>
</feature>
<evidence type="ECO:0000256" key="4">
    <source>
        <dbReference type="ARBA" id="ARBA00022475"/>
    </source>
</evidence>
<accession>A0ABM9D225</accession>
<evidence type="ECO:0000256" key="2">
    <source>
        <dbReference type="ARBA" id="ARBA00006742"/>
    </source>
</evidence>
<name>A0ABM9D225_9LACO</name>
<dbReference type="EMBL" id="CAKOEU010000001">
    <property type="protein sequence ID" value="CAH1851141.1"/>
    <property type="molecule type" value="Genomic_DNA"/>
</dbReference>
<keyword evidence="3" id="KW-0813">Transport</keyword>
<reference evidence="11" key="1">
    <citation type="submission" date="2022-03" db="EMBL/GenBank/DDBJ databases">
        <authorList>
            <person name="Hettiarachchi G."/>
        </authorList>
    </citation>
    <scope>NUCLEOTIDE SEQUENCE</scope>
    <source>
        <strain evidence="11">LMG 32447</strain>
    </source>
</reference>
<evidence type="ECO:0000256" key="10">
    <source>
        <dbReference type="SAM" id="MobiDB-lite"/>
    </source>
</evidence>
<keyword evidence="8" id="KW-0811">Translocation</keyword>
<evidence type="ECO:0000256" key="7">
    <source>
        <dbReference type="ARBA" id="ARBA00022989"/>
    </source>
</evidence>
<keyword evidence="7" id="KW-1133">Transmembrane helix</keyword>
<evidence type="ECO:0000256" key="6">
    <source>
        <dbReference type="ARBA" id="ARBA00022927"/>
    </source>
</evidence>
<dbReference type="PANTHER" id="PTHR33909:SF1">
    <property type="entry name" value="SEC TRANSLOCON ACCESSORY COMPLEX SUBUNIT YAJC"/>
    <property type="match status" value="1"/>
</dbReference>
<dbReference type="NCBIfam" id="TIGR00739">
    <property type="entry name" value="yajC"/>
    <property type="match status" value="1"/>
</dbReference>
<keyword evidence="4" id="KW-1003">Cell membrane</keyword>
<comment type="subcellular location">
    <subcellularLocation>
        <location evidence="1">Cell membrane</location>
        <topology evidence="1">Single-pass membrane protein</topology>
    </subcellularLocation>
</comment>
<evidence type="ECO:0000256" key="5">
    <source>
        <dbReference type="ARBA" id="ARBA00022692"/>
    </source>
</evidence>
<comment type="similarity">
    <text evidence="2">Belongs to the YajC family.</text>
</comment>
<evidence type="ECO:0008006" key="13">
    <source>
        <dbReference type="Google" id="ProtNLM"/>
    </source>
</evidence>
<sequence length="122" mass="13260">MSMNIILPLVLIIAMLYLMSRNQKKQRARQEEMKNNLKRGVHVVTIGGMHAVVESVDTAKQTVDLNAEGVILTFDLTAIRTVKAAETAQVAPATTDDSTAPKEVSESTTDSQSTATQTESEK</sequence>
<evidence type="ECO:0000256" key="9">
    <source>
        <dbReference type="ARBA" id="ARBA00023136"/>
    </source>
</evidence>
<evidence type="ECO:0000256" key="1">
    <source>
        <dbReference type="ARBA" id="ARBA00004162"/>
    </source>
</evidence>
<feature type="compositionally biased region" description="Low complexity" evidence="10">
    <location>
        <begin position="106"/>
        <end position="122"/>
    </location>
</feature>